<evidence type="ECO:0000313" key="3">
    <source>
        <dbReference type="Proteomes" id="UP000199161"/>
    </source>
</evidence>
<proteinExistence type="predicted"/>
<keyword evidence="1" id="KW-1133">Transmembrane helix</keyword>
<sequence length="83" mass="8471">MGLGGGLMLLGIVVMGLINDLAGAPHVPVEEEGAIVATPVVSPDLRAYIIALGLLVWFVYGVYKLTSAPPTAEIDSPAAPADD</sequence>
<evidence type="ECO:0000256" key="1">
    <source>
        <dbReference type="SAM" id="Phobius"/>
    </source>
</evidence>
<dbReference type="EMBL" id="FOKW01000007">
    <property type="protein sequence ID" value="SFC34725.1"/>
    <property type="molecule type" value="Genomic_DNA"/>
</dbReference>
<accession>A0A1I1IEZ9</accession>
<name>A0A1I1IEZ9_NATHA</name>
<keyword evidence="1" id="KW-0472">Membrane</keyword>
<keyword evidence="3" id="KW-1185">Reference proteome</keyword>
<feature type="transmembrane region" description="Helical" evidence="1">
    <location>
        <begin position="47"/>
        <end position="63"/>
    </location>
</feature>
<gene>
    <name evidence="2" type="ORF">SAMN05444422_107125</name>
</gene>
<protein>
    <submittedName>
        <fullName evidence="2">Uncharacterized protein</fullName>
    </submittedName>
</protein>
<evidence type="ECO:0000313" key="2">
    <source>
        <dbReference type="EMBL" id="SFC34725.1"/>
    </source>
</evidence>
<dbReference type="Proteomes" id="UP000199161">
    <property type="component" value="Unassembled WGS sequence"/>
</dbReference>
<dbReference type="OrthoDB" id="326996at2157"/>
<dbReference type="AlphaFoldDB" id="A0A1I1IEZ9"/>
<keyword evidence="1" id="KW-0812">Transmembrane</keyword>
<reference evidence="3" key="1">
    <citation type="submission" date="2016-10" db="EMBL/GenBank/DDBJ databases">
        <authorList>
            <person name="Varghese N."/>
            <person name="Submissions S."/>
        </authorList>
    </citation>
    <scope>NUCLEOTIDE SEQUENCE [LARGE SCALE GENOMIC DNA]</scope>
    <source>
        <strain evidence="3">DSM 13078</strain>
    </source>
</reference>
<organism evidence="2 3">
    <name type="scientific">Natronobacterium haloterrestre</name>
    <name type="common">Halobiforma haloterrestris</name>
    <dbReference type="NCBI Taxonomy" id="148448"/>
    <lineage>
        <taxon>Archaea</taxon>
        <taxon>Methanobacteriati</taxon>
        <taxon>Methanobacteriota</taxon>
        <taxon>Stenosarchaea group</taxon>
        <taxon>Halobacteria</taxon>
        <taxon>Halobacteriales</taxon>
        <taxon>Natrialbaceae</taxon>
        <taxon>Natronobacterium</taxon>
    </lineage>
</organism>